<dbReference type="Pfam" id="PF04075">
    <property type="entry name" value="F420H2_quin_red"/>
    <property type="match status" value="1"/>
</dbReference>
<organism evidence="3">
    <name type="scientific">freshwater metagenome</name>
    <dbReference type="NCBI Taxonomy" id="449393"/>
    <lineage>
        <taxon>unclassified sequences</taxon>
        <taxon>metagenomes</taxon>
        <taxon>ecological metagenomes</taxon>
    </lineage>
</organism>
<dbReference type="GO" id="GO:0070967">
    <property type="term" value="F:coenzyme F420 binding"/>
    <property type="evidence" value="ECO:0007669"/>
    <property type="project" value="TreeGrafter"/>
</dbReference>
<comment type="catalytic activity">
    <reaction evidence="2">
        <text>oxidized coenzyme F420-(gamma-L-Glu)(n) + a quinol + H(+) = reduced coenzyme F420-(gamma-L-Glu)(n) + a quinone</text>
        <dbReference type="Rhea" id="RHEA:39663"/>
        <dbReference type="Rhea" id="RHEA-COMP:12939"/>
        <dbReference type="Rhea" id="RHEA-COMP:14378"/>
        <dbReference type="ChEBI" id="CHEBI:15378"/>
        <dbReference type="ChEBI" id="CHEBI:24646"/>
        <dbReference type="ChEBI" id="CHEBI:132124"/>
        <dbReference type="ChEBI" id="CHEBI:133980"/>
        <dbReference type="ChEBI" id="CHEBI:139511"/>
    </reaction>
</comment>
<protein>
    <submittedName>
        <fullName evidence="3">Unannotated protein</fullName>
    </submittedName>
</protein>
<dbReference type="AlphaFoldDB" id="A0A6J6DC90"/>
<comment type="similarity">
    <text evidence="1">Belongs to the F420H(2)-dependent quinone reductase family.</text>
</comment>
<evidence type="ECO:0000256" key="1">
    <source>
        <dbReference type="ARBA" id="ARBA00008710"/>
    </source>
</evidence>
<dbReference type="GO" id="GO:0016491">
    <property type="term" value="F:oxidoreductase activity"/>
    <property type="evidence" value="ECO:0007669"/>
    <property type="project" value="InterPro"/>
</dbReference>
<dbReference type="InterPro" id="IPR012349">
    <property type="entry name" value="Split_barrel_FMN-bd"/>
</dbReference>
<evidence type="ECO:0000256" key="2">
    <source>
        <dbReference type="ARBA" id="ARBA00049106"/>
    </source>
</evidence>
<proteinExistence type="inferred from homology"/>
<name>A0A6J6DC90_9ZZZZ</name>
<dbReference type="InterPro" id="IPR004378">
    <property type="entry name" value="F420H2_quin_Rdtase"/>
</dbReference>
<evidence type="ECO:0000313" key="3">
    <source>
        <dbReference type="EMBL" id="CAB4560946.1"/>
    </source>
</evidence>
<dbReference type="PANTHER" id="PTHR39428">
    <property type="entry name" value="F420H(2)-DEPENDENT QUINONE REDUCTASE RV1261C"/>
    <property type="match status" value="1"/>
</dbReference>
<accession>A0A6J6DC90</accession>
<gene>
    <name evidence="3" type="ORF">UFOPK1495_01491</name>
</gene>
<reference evidence="3" key="1">
    <citation type="submission" date="2020-05" db="EMBL/GenBank/DDBJ databases">
        <authorList>
            <person name="Chiriac C."/>
            <person name="Salcher M."/>
            <person name="Ghai R."/>
            <person name="Kavagutti S V."/>
        </authorList>
    </citation>
    <scope>NUCLEOTIDE SEQUENCE</scope>
</reference>
<dbReference type="NCBIfam" id="TIGR00026">
    <property type="entry name" value="hi_GC_TIGR00026"/>
    <property type="match status" value="1"/>
</dbReference>
<dbReference type="EMBL" id="CAEZSU010000186">
    <property type="protein sequence ID" value="CAB4560946.1"/>
    <property type="molecule type" value="Genomic_DNA"/>
</dbReference>
<dbReference type="Gene3D" id="2.30.110.10">
    <property type="entry name" value="Electron Transport, Fmn-binding Protein, Chain A"/>
    <property type="match status" value="1"/>
</dbReference>
<sequence>MPTEQHAEMLWETPSHEEIIGITKSHVEAMETMDIDEVWVQAGMHHLMLRTIGRKSGNEHKIALPFWRDPDGVRIVVASYAGHEKHPAWFINLRDREANPEIYIKVQNGEFWSVPEILDGGPEHDRIWELLCDDRAWYRDYQKKCNRTIPLVRLPETRSV</sequence>
<dbReference type="PANTHER" id="PTHR39428:SF1">
    <property type="entry name" value="F420H(2)-DEPENDENT QUINONE REDUCTASE RV1261C"/>
    <property type="match status" value="1"/>
</dbReference>
<dbReference type="GO" id="GO:0005886">
    <property type="term" value="C:plasma membrane"/>
    <property type="evidence" value="ECO:0007669"/>
    <property type="project" value="TreeGrafter"/>
</dbReference>